<accession>A0A387C3G6</accession>
<protein>
    <submittedName>
        <fullName evidence="3">ABC transporter substrate-binding protein</fullName>
    </submittedName>
</protein>
<dbReference type="OrthoDB" id="9781705at2"/>
<dbReference type="EMBL" id="CP032624">
    <property type="protein sequence ID" value="AYG05101.1"/>
    <property type="molecule type" value="Genomic_DNA"/>
</dbReference>
<name>A0A387C3G6_9MICO</name>
<dbReference type="Gene3D" id="3.40.190.120">
    <property type="entry name" value="Osmoprotection protein (prox), domain 2"/>
    <property type="match status" value="1"/>
</dbReference>
<dbReference type="RefSeq" id="WP_120790629.1">
    <property type="nucleotide sequence ID" value="NZ_CP032624.1"/>
</dbReference>
<dbReference type="GO" id="GO:0043190">
    <property type="term" value="C:ATP-binding cassette (ABC) transporter complex"/>
    <property type="evidence" value="ECO:0007669"/>
    <property type="project" value="InterPro"/>
</dbReference>
<dbReference type="SUPFAM" id="SSF53850">
    <property type="entry name" value="Periplasmic binding protein-like II"/>
    <property type="match status" value="1"/>
</dbReference>
<evidence type="ECO:0000313" key="4">
    <source>
        <dbReference type="Proteomes" id="UP000275069"/>
    </source>
</evidence>
<proteinExistence type="predicted"/>
<dbReference type="PROSITE" id="PS51257">
    <property type="entry name" value="PROKAR_LIPOPROTEIN"/>
    <property type="match status" value="1"/>
</dbReference>
<dbReference type="CDD" id="cd13606">
    <property type="entry name" value="PBP2_ProX_like"/>
    <property type="match status" value="1"/>
</dbReference>
<dbReference type="Gene3D" id="3.40.190.10">
    <property type="entry name" value="Periplasmic binding protein-like II"/>
    <property type="match status" value="1"/>
</dbReference>
<gene>
    <name evidence="3" type="ORF">D7I44_17340</name>
</gene>
<evidence type="ECO:0000259" key="2">
    <source>
        <dbReference type="Pfam" id="PF04069"/>
    </source>
</evidence>
<dbReference type="KEGG" id="gry:D7I44_17340"/>
<evidence type="ECO:0000313" key="3">
    <source>
        <dbReference type="EMBL" id="AYG05101.1"/>
    </source>
</evidence>
<sequence length="316" mass="32711">MARTRKGLIAAAGALGLAALVLTGCSNGNPLSSDDSGSTGSSKTITIGSAAFPENEILAYIYADALDNAGVKTAVKPNIGQRDRYIAALKSGEIQLVPEYTGNLLQFLDASATATSSDDVYAALQAATKSGGSGKLDADKAEVLEQSPGQDADSYNVTKKFSDDNNVKSLADLKNVTTPLKVGANPEFATRPYGIPGLKSTYGVDATLTPISDSGGPNTLKALLDGDVQLADIYSTTPSIKQNDLVTLADPEHLIGAQNVVPLIATASASSKVTDTLNKLSAKITTDVLIDLNTKSSVDKQSAQQIAKDWVKANGF</sequence>
<feature type="domain" description="ABC-type glycine betaine transport system substrate-binding" evidence="2">
    <location>
        <begin position="43"/>
        <end position="312"/>
    </location>
</feature>
<organism evidence="3 4">
    <name type="scientific">Gryllotalpicola protaetiae</name>
    <dbReference type="NCBI Taxonomy" id="2419771"/>
    <lineage>
        <taxon>Bacteria</taxon>
        <taxon>Bacillati</taxon>
        <taxon>Actinomycetota</taxon>
        <taxon>Actinomycetes</taxon>
        <taxon>Micrococcales</taxon>
        <taxon>Microbacteriaceae</taxon>
        <taxon>Gryllotalpicola</taxon>
    </lineage>
</organism>
<dbReference type="InterPro" id="IPR007210">
    <property type="entry name" value="ABC_Gly_betaine_transp_sub-bd"/>
</dbReference>
<keyword evidence="1" id="KW-0732">Signal</keyword>
<dbReference type="Proteomes" id="UP000275069">
    <property type="component" value="Chromosome"/>
</dbReference>
<keyword evidence="4" id="KW-1185">Reference proteome</keyword>
<dbReference type="AlphaFoldDB" id="A0A387C3G6"/>
<reference evidence="3 4" key="1">
    <citation type="submission" date="2018-09" db="EMBL/GenBank/DDBJ databases">
        <title>Genome sequencing of strain 2DFW10M-5.</title>
        <authorList>
            <person name="Heo J."/>
            <person name="Kim S.-J."/>
            <person name="Kwon S.-W."/>
        </authorList>
    </citation>
    <scope>NUCLEOTIDE SEQUENCE [LARGE SCALE GENOMIC DNA]</scope>
    <source>
        <strain evidence="3 4">2DFW10M-5</strain>
    </source>
</reference>
<feature type="chain" id="PRO_5017332512" evidence="1">
    <location>
        <begin position="29"/>
        <end position="316"/>
    </location>
</feature>
<dbReference type="Pfam" id="PF04069">
    <property type="entry name" value="OpuAC"/>
    <property type="match status" value="1"/>
</dbReference>
<dbReference type="GO" id="GO:0022857">
    <property type="term" value="F:transmembrane transporter activity"/>
    <property type="evidence" value="ECO:0007669"/>
    <property type="project" value="InterPro"/>
</dbReference>
<evidence type="ECO:0000256" key="1">
    <source>
        <dbReference type="SAM" id="SignalP"/>
    </source>
</evidence>
<feature type="signal peptide" evidence="1">
    <location>
        <begin position="1"/>
        <end position="28"/>
    </location>
</feature>